<dbReference type="FunFam" id="3.30.565.10:FF:000028">
    <property type="entry name" value="PAS sensor protein"/>
    <property type="match status" value="1"/>
</dbReference>
<dbReference type="InterPro" id="IPR003594">
    <property type="entry name" value="HATPase_dom"/>
</dbReference>
<dbReference type="InterPro" id="IPR036890">
    <property type="entry name" value="HATPase_C_sf"/>
</dbReference>
<protein>
    <recommendedName>
        <fullName evidence="2">Histidine kinase/HSP90-like ATPase domain-containing protein</fullName>
    </recommendedName>
</protein>
<dbReference type="PANTHER" id="PTHR35526">
    <property type="entry name" value="ANTI-SIGMA-F FACTOR RSBW-RELATED"/>
    <property type="match status" value="1"/>
</dbReference>
<dbReference type="CDD" id="cd16936">
    <property type="entry name" value="HATPase_RsbW-like"/>
    <property type="match status" value="1"/>
</dbReference>
<evidence type="ECO:0000313" key="4">
    <source>
        <dbReference type="Proteomes" id="UP000498980"/>
    </source>
</evidence>
<name>A0A7J0CF46_9ACTN</name>
<sequence length="155" mass="17005">MSDPARDDIALLIGRTHRLDAADMADWDVRSDPSAVSAVRADVSRKLAEWGLTEESFITELILSELVTNAIRHAAGPIRVRLIRDRALICEVSDHSSTAPHLRQAATTDEGGRGLFLVAQFADRWGTRYTDDGKVIWTEQALAASPPPPHVRRGA</sequence>
<dbReference type="SUPFAM" id="SSF55874">
    <property type="entry name" value="ATPase domain of HSP90 chaperone/DNA topoisomerase II/histidine kinase"/>
    <property type="match status" value="1"/>
</dbReference>
<dbReference type="Proteomes" id="UP000498980">
    <property type="component" value="Unassembled WGS sequence"/>
</dbReference>
<organism evidence="3 4">
    <name type="scientific">Streptomyces fulvorobeus</name>
    <dbReference type="NCBI Taxonomy" id="284028"/>
    <lineage>
        <taxon>Bacteria</taxon>
        <taxon>Bacillati</taxon>
        <taxon>Actinomycetota</taxon>
        <taxon>Actinomycetes</taxon>
        <taxon>Kitasatosporales</taxon>
        <taxon>Streptomycetaceae</taxon>
        <taxon>Streptomyces</taxon>
    </lineage>
</organism>
<dbReference type="EMBL" id="BLWC01000001">
    <property type="protein sequence ID" value="GFN00357.1"/>
    <property type="molecule type" value="Genomic_DNA"/>
</dbReference>
<evidence type="ECO:0000259" key="2">
    <source>
        <dbReference type="Pfam" id="PF13581"/>
    </source>
</evidence>
<gene>
    <name evidence="3" type="ORF">Sfulv_51670</name>
</gene>
<dbReference type="AlphaFoldDB" id="A0A7J0CF46"/>
<feature type="domain" description="Histidine kinase/HSP90-like ATPase" evidence="2">
    <location>
        <begin position="30"/>
        <end position="137"/>
    </location>
</feature>
<evidence type="ECO:0000256" key="1">
    <source>
        <dbReference type="ARBA" id="ARBA00022527"/>
    </source>
</evidence>
<keyword evidence="4" id="KW-1185">Reference proteome</keyword>
<evidence type="ECO:0000313" key="3">
    <source>
        <dbReference type="EMBL" id="GFN00357.1"/>
    </source>
</evidence>
<reference evidence="3 4" key="1">
    <citation type="submission" date="2020-05" db="EMBL/GenBank/DDBJ databases">
        <title>Whole genome shotgun sequence of Streptomyces fulvorobeus NBRC 15897.</title>
        <authorList>
            <person name="Komaki H."/>
            <person name="Tamura T."/>
        </authorList>
    </citation>
    <scope>NUCLEOTIDE SEQUENCE [LARGE SCALE GENOMIC DNA]</scope>
    <source>
        <strain evidence="3 4">NBRC 15897</strain>
    </source>
</reference>
<dbReference type="InterPro" id="IPR050267">
    <property type="entry name" value="Anti-sigma-factor_SerPK"/>
</dbReference>
<dbReference type="Pfam" id="PF13581">
    <property type="entry name" value="HATPase_c_2"/>
    <property type="match status" value="1"/>
</dbReference>
<keyword evidence="1" id="KW-0418">Kinase</keyword>
<proteinExistence type="predicted"/>
<dbReference type="PANTHER" id="PTHR35526:SF3">
    <property type="entry name" value="ANTI-SIGMA-F FACTOR RSBW"/>
    <property type="match status" value="1"/>
</dbReference>
<dbReference type="GO" id="GO:0004674">
    <property type="term" value="F:protein serine/threonine kinase activity"/>
    <property type="evidence" value="ECO:0007669"/>
    <property type="project" value="UniProtKB-KW"/>
</dbReference>
<comment type="caution">
    <text evidence="3">The sequence shown here is derived from an EMBL/GenBank/DDBJ whole genome shotgun (WGS) entry which is preliminary data.</text>
</comment>
<keyword evidence="1" id="KW-0808">Transferase</keyword>
<accession>A0A7J0CF46</accession>
<keyword evidence="1" id="KW-0723">Serine/threonine-protein kinase</keyword>
<dbReference type="Gene3D" id="3.30.565.10">
    <property type="entry name" value="Histidine kinase-like ATPase, C-terminal domain"/>
    <property type="match status" value="1"/>
</dbReference>